<dbReference type="PANTHER" id="PTHR42756:SF1">
    <property type="entry name" value="TRANSCRIPTIONAL REPRESSOR OF EMRAB OPERON"/>
    <property type="match status" value="1"/>
</dbReference>
<evidence type="ECO:0000313" key="6">
    <source>
        <dbReference type="Proteomes" id="UP000076609"/>
    </source>
</evidence>
<dbReference type="Proteomes" id="UP000076609">
    <property type="component" value="Unassembled WGS sequence"/>
</dbReference>
<dbReference type="PRINTS" id="PR00598">
    <property type="entry name" value="HTHMARR"/>
</dbReference>
<dbReference type="InterPro" id="IPR036388">
    <property type="entry name" value="WH-like_DNA-bd_sf"/>
</dbReference>
<sequence length="150" mass="16355">MTEPQPHTTTLGRLVGYRLRRASAVFASDFAVTLEGTGIRQIPMGILAVVADNPGINQGTVGRLLGIKRANMVPLINELIEAGLIVRETDPTDRRAFTLGMSAEGQRMLTECVARIEAHEERLLSGFTAAEKATLLDLLERIEQRAVTTD</sequence>
<reference evidence="6" key="1">
    <citation type="submission" date="2016-01" db="EMBL/GenBank/DDBJ databases">
        <title>Draft genome of Chromobacterium sp. F49.</title>
        <authorList>
            <person name="Hong K.W."/>
        </authorList>
    </citation>
    <scope>NUCLEOTIDE SEQUENCE [LARGE SCALE GENOMIC DNA]</scope>
    <source>
        <strain evidence="6">CN3</strain>
    </source>
</reference>
<evidence type="ECO:0000256" key="1">
    <source>
        <dbReference type="ARBA" id="ARBA00023015"/>
    </source>
</evidence>
<accession>A0ABR5YEB3</accession>
<dbReference type="Gene3D" id="1.10.10.10">
    <property type="entry name" value="Winged helix-like DNA-binding domain superfamily/Winged helix DNA-binding domain"/>
    <property type="match status" value="1"/>
</dbReference>
<keyword evidence="2" id="KW-0238">DNA-binding</keyword>
<dbReference type="PROSITE" id="PS50995">
    <property type="entry name" value="HTH_MARR_2"/>
    <property type="match status" value="1"/>
</dbReference>
<evidence type="ECO:0000256" key="2">
    <source>
        <dbReference type="ARBA" id="ARBA00023125"/>
    </source>
</evidence>
<dbReference type="InterPro" id="IPR000835">
    <property type="entry name" value="HTH_MarR-typ"/>
</dbReference>
<protein>
    <recommendedName>
        <fullName evidence="4">HTH marR-type domain-containing protein</fullName>
    </recommendedName>
</protein>
<dbReference type="Pfam" id="PF12802">
    <property type="entry name" value="MarR_2"/>
    <property type="match status" value="1"/>
</dbReference>
<evidence type="ECO:0000256" key="3">
    <source>
        <dbReference type="ARBA" id="ARBA00023163"/>
    </source>
</evidence>
<proteinExistence type="predicted"/>
<keyword evidence="3" id="KW-0804">Transcription</keyword>
<organism evidence="5 6">
    <name type="scientific">Sphingomonas hankookensis</name>
    <dbReference type="NCBI Taxonomy" id="563996"/>
    <lineage>
        <taxon>Bacteria</taxon>
        <taxon>Pseudomonadati</taxon>
        <taxon>Pseudomonadota</taxon>
        <taxon>Alphaproteobacteria</taxon>
        <taxon>Sphingomonadales</taxon>
        <taxon>Sphingomonadaceae</taxon>
        <taxon>Sphingomonas</taxon>
    </lineage>
</organism>
<evidence type="ECO:0000259" key="4">
    <source>
        <dbReference type="PROSITE" id="PS50995"/>
    </source>
</evidence>
<dbReference type="EMBL" id="LQQO01000007">
    <property type="protein sequence ID" value="KZE17161.1"/>
    <property type="molecule type" value="Genomic_DNA"/>
</dbReference>
<name>A0ABR5YEB3_9SPHN</name>
<gene>
    <name evidence="5" type="ORF">AVT10_11575</name>
</gene>
<dbReference type="PANTHER" id="PTHR42756">
    <property type="entry name" value="TRANSCRIPTIONAL REGULATOR, MARR"/>
    <property type="match status" value="1"/>
</dbReference>
<feature type="domain" description="HTH marR-type" evidence="4">
    <location>
        <begin position="12"/>
        <end position="144"/>
    </location>
</feature>
<dbReference type="SMART" id="SM00347">
    <property type="entry name" value="HTH_MARR"/>
    <property type="match status" value="1"/>
</dbReference>
<keyword evidence="1" id="KW-0805">Transcription regulation</keyword>
<keyword evidence="6" id="KW-1185">Reference proteome</keyword>
<dbReference type="InterPro" id="IPR036390">
    <property type="entry name" value="WH_DNA-bd_sf"/>
</dbReference>
<dbReference type="SUPFAM" id="SSF46785">
    <property type="entry name" value="Winged helix' DNA-binding domain"/>
    <property type="match status" value="1"/>
</dbReference>
<comment type="caution">
    <text evidence="5">The sequence shown here is derived from an EMBL/GenBank/DDBJ whole genome shotgun (WGS) entry which is preliminary data.</text>
</comment>
<evidence type="ECO:0000313" key="5">
    <source>
        <dbReference type="EMBL" id="KZE17161.1"/>
    </source>
</evidence>